<dbReference type="RefSeq" id="WP_406794219.1">
    <property type="nucleotide sequence ID" value="NZ_JBJHZX010000047.1"/>
</dbReference>
<proteinExistence type="predicted"/>
<dbReference type="InterPro" id="IPR010359">
    <property type="entry name" value="IrrE_HExxH"/>
</dbReference>
<protein>
    <submittedName>
        <fullName evidence="3">ArdC-like ssDNA-binding domain-containing protein</fullName>
    </submittedName>
</protein>
<dbReference type="Pfam" id="PF06114">
    <property type="entry name" value="Peptidase_M78"/>
    <property type="match status" value="1"/>
</dbReference>
<dbReference type="InterPro" id="IPR013610">
    <property type="entry name" value="ArdC_N"/>
</dbReference>
<evidence type="ECO:0000313" key="4">
    <source>
        <dbReference type="Proteomes" id="UP001623660"/>
    </source>
</evidence>
<feature type="domain" description="N-terminal" evidence="2">
    <location>
        <begin position="16"/>
        <end position="120"/>
    </location>
</feature>
<sequence>MDNRNSKNNFETFFQELKKGLKDTFKDSEEYLSFLQRTSNWKRYSANNIINLWMQCCIRGIEGKYLNTFKGWKDLGYSVNKGEKAMKILMPSFYKYFKDENEKWVPLKKATKQQQNKVKNNELAVKKVIASFYFKNVIFDISQTNCPKEEYENKIREKLIPKSLEGSQDKKIDFLLFNLRQYIIENEKINVIEKELDEGLKGYVNPNEIVLNQHNSNLQSLKTLIHEYAHYKLHISTKIQLQKYQKEIEAESVAYLVCRNFDIDTSDYSFKYINMYGTARTEEELYNSYENINTAAKSINDVLENALALEMANCFEIGDIVYANLGANDNKKPETLLLTGNEGEHYEAFKIKSGDEVNVASVKLEKDNSNNLNEDSIIKMNMKYIVDKNDIVKKIGNVNKENMFQILKYAEIFQDKNITKKVSNNLGLSMNKNSIRNGLKFFN</sequence>
<reference evidence="3 4" key="1">
    <citation type="submission" date="2024-11" db="EMBL/GenBank/DDBJ databases">
        <authorList>
            <person name="Heng Y.C."/>
            <person name="Lim A.C.H."/>
            <person name="Lee J.K.Y."/>
            <person name="Kittelmann S."/>
        </authorList>
    </citation>
    <scope>NUCLEOTIDE SEQUENCE [LARGE SCALE GENOMIC DNA]</scope>
    <source>
        <strain evidence="3 4">WILCCON 0269</strain>
    </source>
</reference>
<dbReference type="InterPro" id="IPR011067">
    <property type="entry name" value="Plasmid_toxin/cell-grow_inhib"/>
</dbReference>
<accession>A0ABW8SQ81</accession>
<name>A0ABW8SQ81_9CLOT</name>
<dbReference type="Gene3D" id="2.30.30.110">
    <property type="match status" value="1"/>
</dbReference>
<feature type="domain" description="IrrE N-terminal-like" evidence="1">
    <location>
        <begin position="188"/>
        <end position="255"/>
    </location>
</feature>
<dbReference type="Proteomes" id="UP001623660">
    <property type="component" value="Unassembled WGS sequence"/>
</dbReference>
<evidence type="ECO:0000259" key="2">
    <source>
        <dbReference type="Pfam" id="PF08401"/>
    </source>
</evidence>
<dbReference type="Pfam" id="PF08401">
    <property type="entry name" value="ArdcN"/>
    <property type="match status" value="1"/>
</dbReference>
<dbReference type="EMBL" id="JBJHZX010000047">
    <property type="protein sequence ID" value="MFL0198110.1"/>
    <property type="molecule type" value="Genomic_DNA"/>
</dbReference>
<dbReference type="SUPFAM" id="SSF50118">
    <property type="entry name" value="Cell growth inhibitor/plasmid maintenance toxic component"/>
    <property type="match status" value="1"/>
</dbReference>
<comment type="caution">
    <text evidence="3">The sequence shown here is derived from an EMBL/GenBank/DDBJ whole genome shotgun (WGS) entry which is preliminary data.</text>
</comment>
<evidence type="ECO:0000313" key="3">
    <source>
        <dbReference type="EMBL" id="MFL0198110.1"/>
    </source>
</evidence>
<organism evidence="3 4">
    <name type="scientific">Candidatus Clostridium eludens</name>
    <dbReference type="NCBI Taxonomy" id="3381663"/>
    <lineage>
        <taxon>Bacteria</taxon>
        <taxon>Bacillati</taxon>
        <taxon>Bacillota</taxon>
        <taxon>Clostridia</taxon>
        <taxon>Eubacteriales</taxon>
        <taxon>Clostridiaceae</taxon>
        <taxon>Clostridium</taxon>
    </lineage>
</organism>
<evidence type="ECO:0000259" key="1">
    <source>
        <dbReference type="Pfam" id="PF06114"/>
    </source>
</evidence>
<gene>
    <name evidence="3" type="ORF">ACJDU8_21460</name>
</gene>
<keyword evidence="4" id="KW-1185">Reference proteome</keyword>